<dbReference type="Proteomes" id="UP001497516">
    <property type="component" value="Chromosome 3"/>
</dbReference>
<gene>
    <name evidence="1" type="ORF">LTRI10_LOCUS15263</name>
</gene>
<reference evidence="1 2" key="1">
    <citation type="submission" date="2024-04" db="EMBL/GenBank/DDBJ databases">
        <authorList>
            <person name="Fracassetti M."/>
        </authorList>
    </citation>
    <scope>NUCLEOTIDE SEQUENCE [LARGE SCALE GENOMIC DNA]</scope>
</reference>
<sequence length="73" mass="8321">MERELAAESGRAGDTCRRRLISRARSWRWGLESRGDDGLGSGWKNLREEMKCLSFLLRGRRGLGGGLVVWEEK</sequence>
<name>A0AAV2DID2_9ROSI</name>
<dbReference type="AlphaFoldDB" id="A0AAV2DID2"/>
<evidence type="ECO:0000313" key="2">
    <source>
        <dbReference type="Proteomes" id="UP001497516"/>
    </source>
</evidence>
<accession>A0AAV2DID2</accession>
<organism evidence="1 2">
    <name type="scientific">Linum trigynum</name>
    <dbReference type="NCBI Taxonomy" id="586398"/>
    <lineage>
        <taxon>Eukaryota</taxon>
        <taxon>Viridiplantae</taxon>
        <taxon>Streptophyta</taxon>
        <taxon>Embryophyta</taxon>
        <taxon>Tracheophyta</taxon>
        <taxon>Spermatophyta</taxon>
        <taxon>Magnoliopsida</taxon>
        <taxon>eudicotyledons</taxon>
        <taxon>Gunneridae</taxon>
        <taxon>Pentapetalae</taxon>
        <taxon>rosids</taxon>
        <taxon>fabids</taxon>
        <taxon>Malpighiales</taxon>
        <taxon>Linaceae</taxon>
        <taxon>Linum</taxon>
    </lineage>
</organism>
<keyword evidence="2" id="KW-1185">Reference proteome</keyword>
<protein>
    <submittedName>
        <fullName evidence="1">Uncharacterized protein</fullName>
    </submittedName>
</protein>
<proteinExistence type="predicted"/>
<dbReference type="EMBL" id="OZ034816">
    <property type="protein sequence ID" value="CAL1373330.1"/>
    <property type="molecule type" value="Genomic_DNA"/>
</dbReference>
<evidence type="ECO:0000313" key="1">
    <source>
        <dbReference type="EMBL" id="CAL1373330.1"/>
    </source>
</evidence>